<dbReference type="EMBL" id="BQNB010011571">
    <property type="protein sequence ID" value="GJS92281.1"/>
    <property type="molecule type" value="Genomic_DNA"/>
</dbReference>
<keyword evidence="2" id="KW-0695">RNA-directed DNA polymerase</keyword>
<feature type="non-terminal residue" evidence="2">
    <location>
        <position position="159"/>
    </location>
</feature>
<accession>A0ABQ4ZSG0</accession>
<dbReference type="GO" id="GO:0003964">
    <property type="term" value="F:RNA-directed DNA polymerase activity"/>
    <property type="evidence" value="ECO:0007669"/>
    <property type="project" value="UniProtKB-KW"/>
</dbReference>
<keyword evidence="2" id="KW-0548">Nucleotidyltransferase</keyword>
<dbReference type="PANTHER" id="PTHR47074">
    <property type="entry name" value="BNAC02G40300D PROTEIN"/>
    <property type="match status" value="1"/>
</dbReference>
<evidence type="ECO:0000313" key="2">
    <source>
        <dbReference type="EMBL" id="GJS92281.1"/>
    </source>
</evidence>
<gene>
    <name evidence="2" type="ORF">Tco_0774917</name>
</gene>
<dbReference type="InterPro" id="IPR044730">
    <property type="entry name" value="RNase_H-like_dom_plant"/>
</dbReference>
<dbReference type="InterPro" id="IPR012337">
    <property type="entry name" value="RNaseH-like_sf"/>
</dbReference>
<sequence length="159" mass="17387">MGGVSNDMLGPLIERNCIAHGQSPQNCRLIWQGVTHLLQELQDAAIRSNAQNRTNVNFLASIWQPPPYGFVKVNCDAAWLPSSKQAGIGFVARNSEGEVILSGAKHVEYSQSALMAEAEAVCWAVKTAHEKHLTKIEVETDSFVLYQSLSIGKPLLQIS</sequence>
<dbReference type="InterPro" id="IPR036397">
    <property type="entry name" value="RNaseH_sf"/>
</dbReference>
<dbReference type="Pfam" id="PF13456">
    <property type="entry name" value="RVT_3"/>
    <property type="match status" value="1"/>
</dbReference>
<dbReference type="Proteomes" id="UP001151760">
    <property type="component" value="Unassembled WGS sequence"/>
</dbReference>
<comment type="caution">
    <text evidence="2">The sequence shown here is derived from an EMBL/GenBank/DDBJ whole genome shotgun (WGS) entry which is preliminary data.</text>
</comment>
<dbReference type="PANTHER" id="PTHR47074:SF11">
    <property type="entry name" value="REVERSE TRANSCRIPTASE-LIKE PROTEIN"/>
    <property type="match status" value="1"/>
</dbReference>
<dbReference type="Gene3D" id="3.30.420.10">
    <property type="entry name" value="Ribonuclease H-like superfamily/Ribonuclease H"/>
    <property type="match status" value="1"/>
</dbReference>
<protein>
    <submittedName>
        <fullName evidence="2">Reverse transcriptase</fullName>
    </submittedName>
</protein>
<keyword evidence="2" id="KW-0808">Transferase</keyword>
<keyword evidence="3" id="KW-1185">Reference proteome</keyword>
<evidence type="ECO:0000259" key="1">
    <source>
        <dbReference type="Pfam" id="PF13456"/>
    </source>
</evidence>
<reference evidence="2" key="2">
    <citation type="submission" date="2022-01" db="EMBL/GenBank/DDBJ databases">
        <authorList>
            <person name="Yamashiro T."/>
            <person name="Shiraishi A."/>
            <person name="Satake H."/>
            <person name="Nakayama K."/>
        </authorList>
    </citation>
    <scope>NUCLEOTIDE SEQUENCE</scope>
</reference>
<name>A0ABQ4ZSG0_9ASTR</name>
<reference evidence="2" key="1">
    <citation type="journal article" date="2022" name="Int. J. Mol. Sci.">
        <title>Draft Genome of Tanacetum Coccineum: Genomic Comparison of Closely Related Tanacetum-Family Plants.</title>
        <authorList>
            <person name="Yamashiro T."/>
            <person name="Shiraishi A."/>
            <person name="Nakayama K."/>
            <person name="Satake H."/>
        </authorList>
    </citation>
    <scope>NUCLEOTIDE SEQUENCE</scope>
</reference>
<feature type="domain" description="RNase H type-1" evidence="1">
    <location>
        <begin position="74"/>
        <end position="150"/>
    </location>
</feature>
<dbReference type="CDD" id="cd06222">
    <property type="entry name" value="RNase_H_like"/>
    <property type="match status" value="1"/>
</dbReference>
<dbReference type="SUPFAM" id="SSF53098">
    <property type="entry name" value="Ribonuclease H-like"/>
    <property type="match status" value="1"/>
</dbReference>
<evidence type="ECO:0000313" key="3">
    <source>
        <dbReference type="Proteomes" id="UP001151760"/>
    </source>
</evidence>
<dbReference type="InterPro" id="IPR052929">
    <property type="entry name" value="RNase_H-like_EbsB-rel"/>
</dbReference>
<dbReference type="InterPro" id="IPR002156">
    <property type="entry name" value="RNaseH_domain"/>
</dbReference>
<organism evidence="2 3">
    <name type="scientific">Tanacetum coccineum</name>
    <dbReference type="NCBI Taxonomy" id="301880"/>
    <lineage>
        <taxon>Eukaryota</taxon>
        <taxon>Viridiplantae</taxon>
        <taxon>Streptophyta</taxon>
        <taxon>Embryophyta</taxon>
        <taxon>Tracheophyta</taxon>
        <taxon>Spermatophyta</taxon>
        <taxon>Magnoliopsida</taxon>
        <taxon>eudicotyledons</taxon>
        <taxon>Gunneridae</taxon>
        <taxon>Pentapetalae</taxon>
        <taxon>asterids</taxon>
        <taxon>campanulids</taxon>
        <taxon>Asterales</taxon>
        <taxon>Asteraceae</taxon>
        <taxon>Asteroideae</taxon>
        <taxon>Anthemideae</taxon>
        <taxon>Anthemidinae</taxon>
        <taxon>Tanacetum</taxon>
    </lineage>
</organism>
<proteinExistence type="predicted"/>